<dbReference type="AlphaFoldDB" id="A0A5D4I922"/>
<reference evidence="2 3" key="1">
    <citation type="submission" date="2019-08" db="EMBL/GenBank/DDBJ databases">
        <title>Draft genome for granaticin producer strain Streptomyces parvus C05.</title>
        <authorList>
            <person name="Gonzalez-Pimentel J.L."/>
        </authorList>
    </citation>
    <scope>NUCLEOTIDE SEQUENCE [LARGE SCALE GENOMIC DNA]</scope>
    <source>
        <strain evidence="2 3">C05</strain>
    </source>
</reference>
<sequence length="93" mass="9220">MVNTDTGTDSGWDGRGNRGGRGPHVTRNTPGARPAEAIPDRRVALPGRRVAAVSLVALAALATGCGPGTATGAQDAPPPARATQAAAPSPTRT</sequence>
<feature type="region of interest" description="Disordered" evidence="1">
    <location>
        <begin position="1"/>
        <end position="40"/>
    </location>
</feature>
<name>A0A5D4I922_9ACTN</name>
<accession>A0A5D4I922</accession>
<evidence type="ECO:0000256" key="1">
    <source>
        <dbReference type="SAM" id="MobiDB-lite"/>
    </source>
</evidence>
<comment type="caution">
    <text evidence="2">The sequence shown here is derived from an EMBL/GenBank/DDBJ whole genome shotgun (WGS) entry which is preliminary data.</text>
</comment>
<gene>
    <name evidence="2" type="ORF">FY004_34340</name>
</gene>
<proteinExistence type="predicted"/>
<feature type="region of interest" description="Disordered" evidence="1">
    <location>
        <begin position="64"/>
        <end position="93"/>
    </location>
</feature>
<feature type="non-terminal residue" evidence="2">
    <location>
        <position position="93"/>
    </location>
</feature>
<keyword evidence="3" id="KW-1185">Reference proteome</keyword>
<evidence type="ECO:0000313" key="3">
    <source>
        <dbReference type="Proteomes" id="UP000323242"/>
    </source>
</evidence>
<dbReference type="Proteomes" id="UP000323242">
    <property type="component" value="Unassembled WGS sequence"/>
</dbReference>
<organism evidence="2 3">
    <name type="scientific">Streptomyces parvus</name>
    <dbReference type="NCBI Taxonomy" id="66428"/>
    <lineage>
        <taxon>Bacteria</taxon>
        <taxon>Bacillati</taxon>
        <taxon>Actinomycetota</taxon>
        <taxon>Actinomycetes</taxon>
        <taxon>Kitasatosporales</taxon>
        <taxon>Streptomycetaceae</taxon>
        <taxon>Streptomyces</taxon>
    </lineage>
</organism>
<dbReference type="EMBL" id="VSZQ01000302">
    <property type="protein sequence ID" value="TYR48549.1"/>
    <property type="molecule type" value="Genomic_DNA"/>
</dbReference>
<feature type="compositionally biased region" description="Gly residues" evidence="1">
    <location>
        <begin position="13"/>
        <end position="22"/>
    </location>
</feature>
<protein>
    <submittedName>
        <fullName evidence="2">Murein L,D-transpeptidase</fullName>
    </submittedName>
</protein>
<evidence type="ECO:0000313" key="2">
    <source>
        <dbReference type="EMBL" id="TYR48549.1"/>
    </source>
</evidence>